<dbReference type="SUPFAM" id="SSF47384">
    <property type="entry name" value="Homodimeric domain of signal transducing histidine kinase"/>
    <property type="match status" value="1"/>
</dbReference>
<dbReference type="PROSITE" id="PS50112">
    <property type="entry name" value="PAS"/>
    <property type="match status" value="2"/>
</dbReference>
<dbReference type="SMART" id="SM00086">
    <property type="entry name" value="PAC"/>
    <property type="match status" value="4"/>
</dbReference>
<feature type="domain" description="Histidine kinase" evidence="8">
    <location>
        <begin position="777"/>
        <end position="1039"/>
    </location>
</feature>
<dbReference type="Gene3D" id="3.30.565.10">
    <property type="entry name" value="Histidine kinase-like ATPase, C-terminal domain"/>
    <property type="match status" value="1"/>
</dbReference>
<feature type="coiled-coil region" evidence="7">
    <location>
        <begin position="738"/>
        <end position="768"/>
    </location>
</feature>
<dbReference type="InterPro" id="IPR036097">
    <property type="entry name" value="HisK_dim/P_sf"/>
</dbReference>
<protein>
    <recommendedName>
        <fullName evidence="2">histidine kinase</fullName>
        <ecNumber evidence="2">2.7.13.3</ecNumber>
    </recommendedName>
</protein>
<dbReference type="SUPFAM" id="SSF55874">
    <property type="entry name" value="ATPase domain of HSP90 chaperone/DNA topoisomerase II/histidine kinase"/>
    <property type="match status" value="1"/>
</dbReference>
<gene>
    <name evidence="11" type="ORF">NDI37_06690</name>
</gene>
<accession>A0ABV0JL28</accession>
<evidence type="ECO:0000256" key="7">
    <source>
        <dbReference type="SAM" id="Coils"/>
    </source>
</evidence>
<dbReference type="PROSITE" id="PS50109">
    <property type="entry name" value="HIS_KIN"/>
    <property type="match status" value="1"/>
</dbReference>
<dbReference type="SMART" id="SM00091">
    <property type="entry name" value="PAS"/>
    <property type="match status" value="4"/>
</dbReference>
<dbReference type="PANTHER" id="PTHR43304">
    <property type="entry name" value="PHYTOCHROME-LIKE PROTEIN CPH1"/>
    <property type="match status" value="1"/>
</dbReference>
<evidence type="ECO:0000256" key="5">
    <source>
        <dbReference type="ARBA" id="ARBA00022777"/>
    </source>
</evidence>
<evidence type="ECO:0000256" key="3">
    <source>
        <dbReference type="ARBA" id="ARBA00022553"/>
    </source>
</evidence>
<evidence type="ECO:0000256" key="4">
    <source>
        <dbReference type="ARBA" id="ARBA00022679"/>
    </source>
</evidence>
<keyword evidence="3" id="KW-0597">Phosphoprotein</keyword>
<evidence type="ECO:0000313" key="11">
    <source>
        <dbReference type="EMBL" id="MEP0864151.1"/>
    </source>
</evidence>
<name>A0ABV0JL28_9CYAN</name>
<feature type="domain" description="PAC" evidence="10">
    <location>
        <begin position="217"/>
        <end position="269"/>
    </location>
</feature>
<keyword evidence="5" id="KW-0418">Kinase</keyword>
<feature type="domain" description="PAC" evidence="10">
    <location>
        <begin position="507"/>
        <end position="558"/>
    </location>
</feature>
<evidence type="ECO:0000259" key="9">
    <source>
        <dbReference type="PROSITE" id="PS50112"/>
    </source>
</evidence>
<dbReference type="SMART" id="SM00387">
    <property type="entry name" value="HATPase_c"/>
    <property type="match status" value="1"/>
</dbReference>
<dbReference type="InterPro" id="IPR003594">
    <property type="entry name" value="HATPase_dom"/>
</dbReference>
<dbReference type="Pfam" id="PF01590">
    <property type="entry name" value="GAF"/>
    <property type="match status" value="1"/>
</dbReference>
<dbReference type="InterPro" id="IPR013655">
    <property type="entry name" value="PAS_fold_3"/>
</dbReference>
<dbReference type="Pfam" id="PF08447">
    <property type="entry name" value="PAS_3"/>
    <property type="match status" value="2"/>
</dbReference>
<dbReference type="Proteomes" id="UP001442494">
    <property type="component" value="Unassembled WGS sequence"/>
</dbReference>
<reference evidence="11 12" key="1">
    <citation type="submission" date="2022-04" db="EMBL/GenBank/DDBJ databases">
        <title>Positive selection, recombination, and allopatry shape intraspecific diversity of widespread and dominant cyanobacteria.</title>
        <authorList>
            <person name="Wei J."/>
            <person name="Shu W."/>
            <person name="Hu C."/>
        </authorList>
    </citation>
    <scope>NUCLEOTIDE SEQUENCE [LARGE SCALE GENOMIC DNA]</scope>
    <source>
        <strain evidence="11 12">GB2-A5</strain>
    </source>
</reference>
<dbReference type="InterPro" id="IPR003661">
    <property type="entry name" value="HisK_dim/P_dom"/>
</dbReference>
<evidence type="ECO:0000256" key="1">
    <source>
        <dbReference type="ARBA" id="ARBA00000085"/>
    </source>
</evidence>
<dbReference type="InterPro" id="IPR036890">
    <property type="entry name" value="HATPase_C_sf"/>
</dbReference>
<dbReference type="CDD" id="cd00130">
    <property type="entry name" value="PAS"/>
    <property type="match status" value="4"/>
</dbReference>
<dbReference type="InterPro" id="IPR029016">
    <property type="entry name" value="GAF-like_dom_sf"/>
</dbReference>
<dbReference type="NCBIfam" id="TIGR00229">
    <property type="entry name" value="sensory_box"/>
    <property type="match status" value="4"/>
</dbReference>
<dbReference type="InterPro" id="IPR035965">
    <property type="entry name" value="PAS-like_dom_sf"/>
</dbReference>
<evidence type="ECO:0000259" key="8">
    <source>
        <dbReference type="PROSITE" id="PS50109"/>
    </source>
</evidence>
<dbReference type="SMART" id="SM00065">
    <property type="entry name" value="GAF"/>
    <property type="match status" value="1"/>
</dbReference>
<dbReference type="Pfam" id="PF02518">
    <property type="entry name" value="HATPase_c"/>
    <property type="match status" value="1"/>
</dbReference>
<dbReference type="PRINTS" id="PR00344">
    <property type="entry name" value="BCTRLSENSOR"/>
</dbReference>
<evidence type="ECO:0000259" key="10">
    <source>
        <dbReference type="PROSITE" id="PS50113"/>
    </source>
</evidence>
<dbReference type="InterPro" id="IPR001610">
    <property type="entry name" value="PAC"/>
</dbReference>
<feature type="domain" description="PAS" evidence="9">
    <location>
        <begin position="309"/>
        <end position="363"/>
    </location>
</feature>
<dbReference type="InterPro" id="IPR004358">
    <property type="entry name" value="Sig_transdc_His_kin-like_C"/>
</dbReference>
<dbReference type="RefSeq" id="WP_190428235.1">
    <property type="nucleotide sequence ID" value="NZ_JAMPKK010000010.1"/>
</dbReference>
<dbReference type="Gene3D" id="1.10.287.130">
    <property type="match status" value="1"/>
</dbReference>
<dbReference type="InterPro" id="IPR000014">
    <property type="entry name" value="PAS"/>
</dbReference>
<dbReference type="InterPro" id="IPR013767">
    <property type="entry name" value="PAS_fold"/>
</dbReference>
<evidence type="ECO:0000256" key="2">
    <source>
        <dbReference type="ARBA" id="ARBA00012438"/>
    </source>
</evidence>
<dbReference type="CDD" id="cd00082">
    <property type="entry name" value="HisKA"/>
    <property type="match status" value="1"/>
</dbReference>
<evidence type="ECO:0000313" key="12">
    <source>
        <dbReference type="Proteomes" id="UP001442494"/>
    </source>
</evidence>
<dbReference type="EMBL" id="JAMPKK010000010">
    <property type="protein sequence ID" value="MEP0864151.1"/>
    <property type="molecule type" value="Genomic_DNA"/>
</dbReference>
<evidence type="ECO:0000256" key="6">
    <source>
        <dbReference type="ARBA" id="ARBA00023012"/>
    </source>
</evidence>
<feature type="domain" description="PAC" evidence="10">
    <location>
        <begin position="381"/>
        <end position="433"/>
    </location>
</feature>
<organism evidence="11 12">
    <name type="scientific">Funiculus sociatus GB2-A5</name>
    <dbReference type="NCBI Taxonomy" id="2933946"/>
    <lineage>
        <taxon>Bacteria</taxon>
        <taxon>Bacillati</taxon>
        <taxon>Cyanobacteriota</taxon>
        <taxon>Cyanophyceae</taxon>
        <taxon>Coleofasciculales</taxon>
        <taxon>Coleofasciculaceae</taxon>
        <taxon>Funiculus</taxon>
    </lineage>
</organism>
<dbReference type="Gene3D" id="3.30.450.20">
    <property type="entry name" value="PAS domain"/>
    <property type="match status" value="4"/>
</dbReference>
<keyword evidence="12" id="KW-1185">Reference proteome</keyword>
<dbReference type="InterPro" id="IPR005467">
    <property type="entry name" value="His_kinase_dom"/>
</dbReference>
<feature type="domain" description="PAS" evidence="9">
    <location>
        <begin position="434"/>
        <end position="504"/>
    </location>
</feature>
<dbReference type="InterPro" id="IPR000700">
    <property type="entry name" value="PAS-assoc_C"/>
</dbReference>
<dbReference type="PANTHER" id="PTHR43304:SF1">
    <property type="entry name" value="PAC DOMAIN-CONTAINING PROTEIN"/>
    <property type="match status" value="1"/>
</dbReference>
<dbReference type="InterPro" id="IPR052162">
    <property type="entry name" value="Sensor_kinase/Photoreceptor"/>
</dbReference>
<dbReference type="Gene3D" id="3.30.450.40">
    <property type="match status" value="1"/>
</dbReference>
<sequence>MTSQDLKVQNTEQQLIQTPLRDEELFRIVADTAPVMIWLSGTDKLYYYFNQIWLDFTGRTIEKEMGNGWAEGVHPEDLQHCLDIYITAFDAREKFQMEYRLLRADGEYRWVLDTGTPRFLPDGSFGGYIGSCVDISDRKQTEAERLQLLNAVEASLNEIYIVNAKTLRFQYVNAGARRNLGYSLEKMQTLTPLDINPELDEAFFWNLVAPLVQHEQEKLEFQTVHQRADGSLYPVEVHIQLIVQNGQSVFLAVILDISERQRAEEALKQSNEVLESRVEERTNILKNAINRLKAEVAERKQAELALRESEERYRRIIETSLEGVWIIDSDSKTSFVNPRMAEMLGYSVQEMHGKSLFDFMDDEGKAIASANVERRRQGIKENHDFKFTRKDGSPMWAIVSTKPILDSQGEYLGTLGMITDITERKTTEDALRSSEQRYQILAKLSPVVIFRADARGNSVYANRQWREITGLTKEGTLGEGWIKALHPDDRDRVYSEWHQAVTNNLSFQSEFRLIRADGLVTWVLAQAAAEIGSEGLKSYVGTMTNINHSKAAEEALRQSEVRLREKANRENLLNRITTQIRNTLNLDTVLETTVQEIRSLLQIERCHFAWYYQDREEPGWEVIKEDRHPDLPDCTGYYPAAVVGLIAEKLLDLEIVRMDDVYKESDRVWQEFMRSLNYASVLVLPIQTLSGTIGVISCSNSTPRAWSDAEVELLCAVTDNLAIAINQAELYAATRTAARQFQEQATKLEQTLYELQQTQAQLVQTEKMSSLGQLVAGIAHEINNPVNFIYGNLIHTDNYIQDLLNLLHLYNKNYPNPTAEIRDEIEAIDVDFLIEDLPKMLSSMKVGAERIRQIILSLRNFSRLDEAEMKAVDIHEGIDSTLLILQNRLKAKTDHPGIQLIKEYGNLPQVECYAGQLNQVFMNLIANAIDALELETCDLALGTGKDSSQSPIPTIRISTKVQNNNQVVIRIADNGPGMTQAMKQQLFNPFFTTKPVGKGTGLGLSISYQIIVEKHGGELNCISAPGKGTEFAIKIPIRQI</sequence>
<keyword evidence="6" id="KW-0902">Two-component regulatory system</keyword>
<dbReference type="SUPFAM" id="SSF55785">
    <property type="entry name" value="PYP-like sensor domain (PAS domain)"/>
    <property type="match status" value="4"/>
</dbReference>
<comment type="catalytic activity">
    <reaction evidence="1">
        <text>ATP + protein L-histidine = ADP + protein N-phospho-L-histidine.</text>
        <dbReference type="EC" id="2.7.13.3"/>
    </reaction>
</comment>
<dbReference type="Pfam" id="PF00989">
    <property type="entry name" value="PAS"/>
    <property type="match status" value="1"/>
</dbReference>
<dbReference type="Pfam" id="PF13426">
    <property type="entry name" value="PAS_9"/>
    <property type="match status" value="1"/>
</dbReference>
<keyword evidence="7" id="KW-0175">Coiled coil</keyword>
<dbReference type="InterPro" id="IPR003018">
    <property type="entry name" value="GAF"/>
</dbReference>
<proteinExistence type="predicted"/>
<dbReference type="PROSITE" id="PS50113">
    <property type="entry name" value="PAC"/>
    <property type="match status" value="4"/>
</dbReference>
<feature type="domain" description="PAC" evidence="10">
    <location>
        <begin position="95"/>
        <end position="147"/>
    </location>
</feature>
<comment type="caution">
    <text evidence="11">The sequence shown here is derived from an EMBL/GenBank/DDBJ whole genome shotgun (WGS) entry which is preliminary data.</text>
</comment>
<dbReference type="SUPFAM" id="SSF55781">
    <property type="entry name" value="GAF domain-like"/>
    <property type="match status" value="1"/>
</dbReference>
<keyword evidence="4" id="KW-0808">Transferase</keyword>
<dbReference type="EC" id="2.7.13.3" evidence="2"/>
<feature type="coiled-coil region" evidence="7">
    <location>
        <begin position="260"/>
        <end position="319"/>
    </location>
</feature>